<accession>A0A1Q6DVY8</accession>
<dbReference type="PANTHER" id="PTHR47099">
    <property type="entry name" value="METHYLCOBAMIDE:COM METHYLTRANSFERASE MTBA"/>
    <property type="match status" value="1"/>
</dbReference>
<dbReference type="Proteomes" id="UP000185744">
    <property type="component" value="Unassembled WGS sequence"/>
</dbReference>
<dbReference type="CDD" id="cd03465">
    <property type="entry name" value="URO-D_like"/>
    <property type="match status" value="1"/>
</dbReference>
<dbReference type="SUPFAM" id="SSF51726">
    <property type="entry name" value="UROD/MetE-like"/>
    <property type="match status" value="1"/>
</dbReference>
<comment type="caution">
    <text evidence="2">The sequence shown here is derived from an EMBL/GenBank/DDBJ whole genome shotgun (WGS) entry which is preliminary data.</text>
</comment>
<reference evidence="2" key="1">
    <citation type="submission" date="2016-12" db="EMBL/GenBank/DDBJ databases">
        <title>Discovery of methanogenic haloarchaea.</title>
        <authorList>
            <person name="Sorokin D.Y."/>
            <person name="Makarova K.S."/>
            <person name="Abbas B."/>
            <person name="Ferrer M."/>
            <person name="Golyshin P.N."/>
        </authorList>
    </citation>
    <scope>NUCLEOTIDE SEQUENCE [LARGE SCALE GENOMIC DNA]</scope>
    <source>
        <strain evidence="2">HMET1</strain>
    </source>
</reference>
<dbReference type="InterPro" id="IPR000257">
    <property type="entry name" value="Uroporphyrinogen_deCOase"/>
</dbReference>
<organism evidence="2 3">
    <name type="scientific">Methanohalarchaeum thermophilum</name>
    <dbReference type="NCBI Taxonomy" id="1903181"/>
    <lineage>
        <taxon>Archaea</taxon>
        <taxon>Methanobacteriati</taxon>
        <taxon>Methanobacteriota</taxon>
        <taxon>Methanonatronarchaeia</taxon>
        <taxon>Methanonatronarchaeales</taxon>
        <taxon>Methanonatronarchaeaceae</taxon>
        <taxon>Candidatus Methanohalarchaeum</taxon>
    </lineage>
</organism>
<evidence type="ECO:0000259" key="1">
    <source>
        <dbReference type="Pfam" id="PF01208"/>
    </source>
</evidence>
<name>A0A1Q6DVY8_METT1</name>
<keyword evidence="3" id="KW-1185">Reference proteome</keyword>
<evidence type="ECO:0000313" key="3">
    <source>
        <dbReference type="Proteomes" id="UP000185744"/>
    </source>
</evidence>
<feature type="domain" description="Uroporphyrinogen decarboxylase (URO-D)" evidence="1">
    <location>
        <begin position="5"/>
        <end position="350"/>
    </location>
</feature>
<dbReference type="GO" id="GO:0006779">
    <property type="term" value="P:porphyrin-containing compound biosynthetic process"/>
    <property type="evidence" value="ECO:0007669"/>
    <property type="project" value="InterPro"/>
</dbReference>
<dbReference type="Pfam" id="PF01208">
    <property type="entry name" value="URO-D"/>
    <property type="match status" value="1"/>
</dbReference>
<dbReference type="Gene3D" id="3.20.20.210">
    <property type="match status" value="1"/>
</dbReference>
<dbReference type="InterPro" id="IPR052024">
    <property type="entry name" value="Methanogen_methyltrans"/>
</dbReference>
<dbReference type="EMBL" id="MSDW01000001">
    <property type="protein sequence ID" value="OKY78531.1"/>
    <property type="molecule type" value="Genomic_DNA"/>
</dbReference>
<keyword evidence="2" id="KW-0808">Transferase</keyword>
<evidence type="ECO:0000313" key="2">
    <source>
        <dbReference type="EMBL" id="OKY78531.1"/>
    </source>
</evidence>
<keyword evidence="2" id="KW-0489">Methyltransferase</keyword>
<dbReference type="InterPro" id="IPR038071">
    <property type="entry name" value="UROD/MetE-like_sf"/>
</dbReference>
<dbReference type="GO" id="GO:0004853">
    <property type="term" value="F:uroporphyrinogen decarboxylase activity"/>
    <property type="evidence" value="ECO:0007669"/>
    <property type="project" value="InterPro"/>
</dbReference>
<dbReference type="STRING" id="1903181.BTN85_1027"/>
<protein>
    <submittedName>
        <fullName evidence="2">Methylcobalamin:coenzyme M methyltransferase MtbA</fullName>
    </submittedName>
</protein>
<dbReference type="GO" id="GO:0008168">
    <property type="term" value="F:methyltransferase activity"/>
    <property type="evidence" value="ECO:0007669"/>
    <property type="project" value="UniProtKB-KW"/>
</dbReference>
<proteinExistence type="predicted"/>
<sequence>MDELTPKERIFGMVEGKEVDRPGIGSFAMAFISKQVHGLSVRDCYTDWEKFLKYYLKVQKMYGFDSPPLVGHASMGAAEFGGEYKYPEEGSNLQSPAVKKHPVDSVDDVYDLEIPDPSEAGEIPEMLGAAEYVKENYPKGYDAVSVVVGSPFTWAGNIADVNNLMKWTVREPDAVHKLQEKVVDFLIEYLKVLLETGGEVVMPFDGGPTESNDLLSPDQFEEFVLPHWKDFRERALDLGVPGFLCHPCGNQTKNLKFYKELPGTLAVNFDFRTPLKDVVEELGDQAMIVGSIEPAKFLSKDDEWIYERSMEQLEIAADAPHGYMIGPGCELPVDTPPLNFHAMCQAVRDYAKED</sequence>
<dbReference type="GO" id="GO:0032259">
    <property type="term" value="P:methylation"/>
    <property type="evidence" value="ECO:0007669"/>
    <property type="project" value="UniProtKB-KW"/>
</dbReference>
<dbReference type="PANTHER" id="PTHR47099:SF1">
    <property type="entry name" value="METHYLCOBAMIDE:COM METHYLTRANSFERASE MTBA"/>
    <property type="match status" value="1"/>
</dbReference>
<dbReference type="InParanoid" id="A0A1Q6DVY8"/>
<gene>
    <name evidence="2" type="ORF">BTN85_1027</name>
</gene>
<dbReference type="AlphaFoldDB" id="A0A1Q6DVY8"/>